<feature type="domain" description="GFO/IDH/MocA-like oxidoreductase" evidence="1">
    <location>
        <begin position="3"/>
        <end position="121"/>
    </location>
</feature>
<evidence type="ECO:0000313" key="2">
    <source>
        <dbReference type="EMBL" id="MPM75903.1"/>
    </source>
</evidence>
<dbReference type="InterPro" id="IPR051450">
    <property type="entry name" value="Gfo/Idh/MocA_Oxidoreductases"/>
</dbReference>
<dbReference type="Gene3D" id="3.30.360.10">
    <property type="entry name" value="Dihydrodipicolinate Reductase, domain 2"/>
    <property type="match status" value="1"/>
</dbReference>
<organism evidence="2">
    <name type="scientific">bioreactor metagenome</name>
    <dbReference type="NCBI Taxonomy" id="1076179"/>
    <lineage>
        <taxon>unclassified sequences</taxon>
        <taxon>metagenomes</taxon>
        <taxon>ecological metagenomes</taxon>
    </lineage>
</organism>
<accession>A0A645CG72</accession>
<protein>
    <recommendedName>
        <fullName evidence="1">GFO/IDH/MocA-like oxidoreductase domain-containing protein</fullName>
    </recommendedName>
</protein>
<dbReference type="PANTHER" id="PTHR43377:SF2">
    <property type="entry name" value="BINDING ROSSMANN FOLD OXIDOREDUCTASE, PUTATIVE (AFU_ORTHOLOGUE AFUA_4G00560)-RELATED"/>
    <property type="match status" value="1"/>
</dbReference>
<proteinExistence type="predicted"/>
<dbReference type="EMBL" id="VSSQ01026945">
    <property type="protein sequence ID" value="MPM75903.1"/>
    <property type="molecule type" value="Genomic_DNA"/>
</dbReference>
<comment type="caution">
    <text evidence="2">The sequence shown here is derived from an EMBL/GenBank/DDBJ whole genome shotgun (WGS) entry which is preliminary data.</text>
</comment>
<dbReference type="AlphaFoldDB" id="A0A645CG72"/>
<reference evidence="2" key="1">
    <citation type="submission" date="2019-08" db="EMBL/GenBank/DDBJ databases">
        <authorList>
            <person name="Kucharzyk K."/>
            <person name="Murdoch R.W."/>
            <person name="Higgins S."/>
            <person name="Loffler F."/>
        </authorList>
    </citation>
    <scope>NUCLEOTIDE SEQUENCE</scope>
</reference>
<gene>
    <name evidence="2" type="ORF">SDC9_122898</name>
</gene>
<name>A0A645CG72_9ZZZZ</name>
<dbReference type="SUPFAM" id="SSF55347">
    <property type="entry name" value="Glyceraldehyde-3-phosphate dehydrogenase-like, C-terminal domain"/>
    <property type="match status" value="1"/>
</dbReference>
<dbReference type="Pfam" id="PF22725">
    <property type="entry name" value="GFO_IDH_MocA_C3"/>
    <property type="match status" value="1"/>
</dbReference>
<sequence length="209" mass="23125">MCNWRRLTALAGPHILEKCCHDLDLINWFTNSLPTKVAAMAGRTFFVEKNAALLEKYPRSTFFSWNDPHAIASPFAGDTDLDDVLMSIAEFRNGVRVGFTATMSNALPERRMRFNCAEGSMIAELYTMTLRWKAMGADAEQLINFNGDGHAGGDSFIMKELFDTMIHHTPPKCSGSEGLASAVYALALDRAAAEGKVMDLEPIWAELGR</sequence>
<dbReference type="PANTHER" id="PTHR43377">
    <property type="entry name" value="BILIVERDIN REDUCTASE A"/>
    <property type="match status" value="1"/>
</dbReference>
<dbReference type="InterPro" id="IPR055170">
    <property type="entry name" value="GFO_IDH_MocA-like_dom"/>
</dbReference>
<evidence type="ECO:0000259" key="1">
    <source>
        <dbReference type="Pfam" id="PF22725"/>
    </source>
</evidence>